<dbReference type="AlphaFoldDB" id="A0A812WHH7"/>
<proteinExistence type="predicted"/>
<protein>
    <submittedName>
        <fullName evidence="1">PGA protein</fullName>
    </submittedName>
</protein>
<dbReference type="Proteomes" id="UP000649617">
    <property type="component" value="Unassembled WGS sequence"/>
</dbReference>
<evidence type="ECO:0000313" key="1">
    <source>
        <dbReference type="EMBL" id="CAE7674885.1"/>
    </source>
</evidence>
<keyword evidence="2" id="KW-1185">Reference proteome</keyword>
<name>A0A812WHH7_SYMPI</name>
<evidence type="ECO:0000313" key="2">
    <source>
        <dbReference type="Proteomes" id="UP000649617"/>
    </source>
</evidence>
<dbReference type="EMBL" id="CAJNIZ010043987">
    <property type="protein sequence ID" value="CAE7674885.1"/>
    <property type="molecule type" value="Genomic_DNA"/>
</dbReference>
<organism evidence="1 2">
    <name type="scientific">Symbiodinium pilosum</name>
    <name type="common">Dinoflagellate</name>
    <dbReference type="NCBI Taxonomy" id="2952"/>
    <lineage>
        <taxon>Eukaryota</taxon>
        <taxon>Sar</taxon>
        <taxon>Alveolata</taxon>
        <taxon>Dinophyceae</taxon>
        <taxon>Suessiales</taxon>
        <taxon>Symbiodiniaceae</taxon>
        <taxon>Symbiodinium</taxon>
    </lineage>
</organism>
<dbReference type="OrthoDB" id="1305878at2759"/>
<reference evidence="1" key="1">
    <citation type="submission" date="2021-02" db="EMBL/GenBank/DDBJ databases">
        <authorList>
            <person name="Dougan E. K."/>
            <person name="Rhodes N."/>
            <person name="Thang M."/>
            <person name="Chan C."/>
        </authorList>
    </citation>
    <scope>NUCLEOTIDE SEQUENCE</scope>
</reference>
<comment type="caution">
    <text evidence="1">The sequence shown here is derived from an EMBL/GenBank/DDBJ whole genome shotgun (WGS) entry which is preliminary data.</text>
</comment>
<accession>A0A812WHH7</accession>
<sequence>MLSCLCTDAEADNHEANMDTPTAHGADQGVTIPRVTAKVDEVNANVYTVTFEKGRGLHGLRLSHVEDLLVIEDVGSGTLSQWNDSQKDDATVIQPMDRVIAVNSQKGSAEELMDLVNEGGTITLMLEHPRYLSVELKRKKGDKMLGVEVTTHEGGLGVVILGVQDNGLFPTYNSNAEPELQIKAYSSIYAINGKRWPSVTLLRMLQKLDEFKISMRTWS</sequence>
<gene>
    <name evidence="1" type="primary">PGA</name>
    <name evidence="1" type="ORF">SPIL2461_LOCUS18689</name>
</gene>